<sequence length="151" mass="16841">MPLPPCESCKETRLREFTLGDGSKSTKCGSCLEAEYQQHHRRECDSCGGPTRGYVSSSVVKNMCSTCAMSDGKSQQPITRVTNSARHNPLQTSVPSGHLGRNNHPDHLRSVWYVKYLMVPKCGMRRWTMGNITKPLRAVLNLAMMRVMTPG</sequence>
<dbReference type="AlphaFoldDB" id="A0A1B9I3D2"/>
<evidence type="ECO:0008006" key="2">
    <source>
        <dbReference type="Google" id="ProtNLM"/>
    </source>
</evidence>
<gene>
    <name evidence="1" type="ORF">I206_03359</name>
</gene>
<evidence type="ECO:0000313" key="1">
    <source>
        <dbReference type="EMBL" id="OCF50043.1"/>
    </source>
</evidence>
<accession>A0A1B9I3D2</accession>
<dbReference type="EMBL" id="KI894010">
    <property type="protein sequence ID" value="OCF50043.1"/>
    <property type="molecule type" value="Genomic_DNA"/>
</dbReference>
<name>A0A1B9I3D2_9TREE</name>
<proteinExistence type="predicted"/>
<reference evidence="1" key="1">
    <citation type="submission" date="2013-07" db="EMBL/GenBank/DDBJ databases">
        <title>The Genome Sequence of Cryptococcus pinus CBS10737.</title>
        <authorList>
            <consortium name="The Broad Institute Genome Sequencing Platform"/>
            <person name="Cuomo C."/>
            <person name="Litvintseva A."/>
            <person name="Chen Y."/>
            <person name="Heitman J."/>
            <person name="Sun S."/>
            <person name="Springer D."/>
            <person name="Dromer F."/>
            <person name="Young S.K."/>
            <person name="Zeng Q."/>
            <person name="Gargeya S."/>
            <person name="Fitzgerald M."/>
            <person name="Abouelleil A."/>
            <person name="Alvarado L."/>
            <person name="Berlin A.M."/>
            <person name="Chapman S.B."/>
            <person name="Dewar J."/>
            <person name="Goldberg J."/>
            <person name="Griggs A."/>
            <person name="Gujja S."/>
            <person name="Hansen M."/>
            <person name="Howarth C."/>
            <person name="Imamovic A."/>
            <person name="Larimer J."/>
            <person name="McCowan C."/>
            <person name="Murphy C."/>
            <person name="Pearson M."/>
            <person name="Priest M."/>
            <person name="Roberts A."/>
            <person name="Saif S."/>
            <person name="Shea T."/>
            <person name="Sykes S."/>
            <person name="Wortman J."/>
            <person name="Nusbaum C."/>
            <person name="Birren B."/>
        </authorList>
    </citation>
    <scope>NUCLEOTIDE SEQUENCE [LARGE SCALE GENOMIC DNA]</scope>
    <source>
        <strain evidence="1">CBS 10737</strain>
    </source>
</reference>
<reference evidence="1" key="2">
    <citation type="submission" date="2016-07" db="EMBL/GenBank/DDBJ databases">
        <title>Evolution of pathogenesis and genome organization in the Tremellales.</title>
        <authorList>
            <person name="Cuomo C."/>
            <person name="Litvintseva A."/>
            <person name="Heitman J."/>
            <person name="Chen Y."/>
            <person name="Sun S."/>
            <person name="Springer D."/>
            <person name="Dromer F."/>
            <person name="Young S."/>
            <person name="Zeng Q."/>
            <person name="Chapman S."/>
            <person name="Gujja S."/>
            <person name="Saif S."/>
            <person name="Birren B."/>
        </authorList>
    </citation>
    <scope>NUCLEOTIDE SEQUENCE</scope>
    <source>
        <strain evidence="1">CBS 10737</strain>
    </source>
</reference>
<protein>
    <recommendedName>
        <fullName evidence="2">Stc1 domain-containing protein</fullName>
    </recommendedName>
</protein>
<organism evidence="1">
    <name type="scientific">Kwoniella pini CBS 10737</name>
    <dbReference type="NCBI Taxonomy" id="1296096"/>
    <lineage>
        <taxon>Eukaryota</taxon>
        <taxon>Fungi</taxon>
        <taxon>Dikarya</taxon>
        <taxon>Basidiomycota</taxon>
        <taxon>Agaricomycotina</taxon>
        <taxon>Tremellomycetes</taxon>
        <taxon>Tremellales</taxon>
        <taxon>Cryptococcaceae</taxon>
        <taxon>Kwoniella</taxon>
    </lineage>
</organism>